<proteinExistence type="predicted"/>
<dbReference type="GeneID" id="116417894"/>
<evidence type="ECO:0000313" key="2">
    <source>
        <dbReference type="Proteomes" id="UP000002358"/>
    </source>
</evidence>
<protein>
    <recommendedName>
        <fullName evidence="3">DNA-directed DNA polymerase</fullName>
    </recommendedName>
</protein>
<keyword evidence="2" id="KW-1185">Reference proteome</keyword>
<dbReference type="KEGG" id="nvi:116417894"/>
<dbReference type="RefSeq" id="XP_031788873.1">
    <property type="nucleotide sequence ID" value="XM_031933013.1"/>
</dbReference>
<dbReference type="GO" id="GO:0071897">
    <property type="term" value="P:DNA biosynthetic process"/>
    <property type="evidence" value="ECO:0007669"/>
    <property type="project" value="UniProtKB-ARBA"/>
</dbReference>
<dbReference type="SUPFAM" id="SSF56672">
    <property type="entry name" value="DNA/RNA polymerases"/>
    <property type="match status" value="1"/>
</dbReference>
<reference evidence="1" key="1">
    <citation type="submission" date="2021-01" db="UniProtKB">
        <authorList>
            <consortium name="EnsemblMetazoa"/>
        </authorList>
    </citation>
    <scope>IDENTIFICATION</scope>
</reference>
<sequence>MVLFVEREIRGGLSQCSNRYAAANHKYMCENYNKDEKNQYLIYLDANNLYGHSLSQYLPYDEFEWLENYENFDLFSIATDASHGYIFEVDLDYPSELHNAHNDLPFCPEHAKPPGSKQEKLLATLHPKRNYVIHYVALKQALSNGLQLRKIHRVLKFKQSPWLKSYIDLNSSLRALAKNEFEKNFFKLMNNAVFGKTMENVRKRVLVKLMSKYDGRYGVEAQISKPNFHSSAIFNENLVAIQMNKTDICIDKPIYVGLTVLDLSKTHMYDFHYNYMQKVYKNNLKLLYTDTDSLIYAIQCNDFYEDMKRNIHMFDTSDYPADNIFNMPRVNKKIVGLMKDECNGKILTEFVGLRSKMYSTRVNNQDSMKKIKGIKASVVKKTIEFNDYLDCLKNSCIQSREQYAIRSKLHNVETIKQRKIALSPYDDKRFLQENSTDTLAWGHYNILQNGKKKCVRFEEEPTIHLMYTWKFAHHEARCGKWEEAARDRERFRRRIAQTNEIIMPVLVKKLKEM</sequence>
<organism evidence="1 2">
    <name type="scientific">Nasonia vitripennis</name>
    <name type="common">Parasitic wasp</name>
    <dbReference type="NCBI Taxonomy" id="7425"/>
    <lineage>
        <taxon>Eukaryota</taxon>
        <taxon>Metazoa</taxon>
        <taxon>Ecdysozoa</taxon>
        <taxon>Arthropoda</taxon>
        <taxon>Hexapoda</taxon>
        <taxon>Insecta</taxon>
        <taxon>Pterygota</taxon>
        <taxon>Neoptera</taxon>
        <taxon>Endopterygota</taxon>
        <taxon>Hymenoptera</taxon>
        <taxon>Apocrita</taxon>
        <taxon>Proctotrupomorpha</taxon>
        <taxon>Chalcidoidea</taxon>
        <taxon>Pteromalidae</taxon>
        <taxon>Pteromalinae</taxon>
        <taxon>Nasonia</taxon>
    </lineage>
</organism>
<dbReference type="Proteomes" id="UP000002358">
    <property type="component" value="Unassembled WGS sequence"/>
</dbReference>
<dbReference type="OrthoDB" id="7691935at2759"/>
<accession>A0A7M7TB98</accession>
<dbReference type="AlphaFoldDB" id="A0A7M7TB98"/>
<dbReference type="Gene3D" id="3.90.1600.10">
    <property type="entry name" value="Palm domain of DNA polymerase"/>
    <property type="match status" value="1"/>
</dbReference>
<name>A0A7M7TB98_NASVI</name>
<evidence type="ECO:0000313" key="1">
    <source>
        <dbReference type="EnsemblMetazoa" id="XP_031788873"/>
    </source>
</evidence>
<dbReference type="InterPro" id="IPR023211">
    <property type="entry name" value="DNA_pol_palm_dom_sf"/>
</dbReference>
<evidence type="ECO:0008006" key="3">
    <source>
        <dbReference type="Google" id="ProtNLM"/>
    </source>
</evidence>
<dbReference type="PANTHER" id="PTHR31511:SF12">
    <property type="entry name" value="RHO TERMINATION FACTOR N-TERMINAL DOMAIN-CONTAINING PROTEIN"/>
    <property type="match status" value="1"/>
</dbReference>
<dbReference type="InterPro" id="IPR043502">
    <property type="entry name" value="DNA/RNA_pol_sf"/>
</dbReference>
<dbReference type="EnsemblMetazoa" id="XM_031933013">
    <property type="protein sequence ID" value="XP_031788873"/>
    <property type="gene ID" value="LOC116417894"/>
</dbReference>
<dbReference type="PANTHER" id="PTHR31511">
    <property type="entry name" value="PROTEIN CBG23764"/>
    <property type="match status" value="1"/>
</dbReference>
<dbReference type="InParanoid" id="A0A7M7TB98"/>